<dbReference type="AlphaFoldDB" id="A0A0U1DEL4"/>
<dbReference type="PANTHER" id="PTHR43775:SF37">
    <property type="entry name" value="SI:DKEY-61P9.11"/>
    <property type="match status" value="1"/>
</dbReference>
<sequence length="150" mass="15835">MAEWLADRADVDLTDLAYTLARRRAHRPVRTAVLAEDRVSLIAGLREIADGEVPFEPAVAQDDRGPVWVFSGQGSQWAGMGAGLLASEPAFAAAIAEIDPLIARESGFSVTDAMTAPDVVTGIDRVQPTVFAVQIALAATCVRVAPNPVP</sequence>
<evidence type="ECO:0000256" key="1">
    <source>
        <dbReference type="ARBA" id="ARBA00022450"/>
    </source>
</evidence>
<dbReference type="GO" id="GO:0071770">
    <property type="term" value="P:DIM/DIP cell wall layer assembly"/>
    <property type="evidence" value="ECO:0007669"/>
    <property type="project" value="TreeGrafter"/>
</dbReference>
<gene>
    <name evidence="6" type="ORF">BN970_02929</name>
</gene>
<evidence type="ECO:0000259" key="5">
    <source>
        <dbReference type="Pfam" id="PF22336"/>
    </source>
</evidence>
<feature type="domain" description="Malonyl-CoA:ACP transacylase (MAT)" evidence="4">
    <location>
        <begin position="67"/>
        <end position="140"/>
    </location>
</feature>
<protein>
    <submittedName>
        <fullName evidence="6">Acyl transferase domain-containing protein</fullName>
    </submittedName>
</protein>
<keyword evidence="1" id="KW-0596">Phosphopantetheine</keyword>
<keyword evidence="3" id="KW-0511">Multifunctional enzyme</keyword>
<dbReference type="Gene3D" id="3.40.366.10">
    <property type="entry name" value="Malonyl-Coenzyme A Acyl Carrier Protein, domain 2"/>
    <property type="match status" value="1"/>
</dbReference>
<dbReference type="Pfam" id="PF22336">
    <property type="entry name" value="RhiE-like_linker"/>
    <property type="match status" value="1"/>
</dbReference>
<keyword evidence="2" id="KW-0597">Phosphoprotein</keyword>
<name>A0A0U1DEL4_9MYCO</name>
<dbReference type="EMBL" id="CTEF01000002">
    <property type="protein sequence ID" value="CQD14398.1"/>
    <property type="molecule type" value="Genomic_DNA"/>
</dbReference>
<dbReference type="Proteomes" id="UP000182227">
    <property type="component" value="Unassembled WGS sequence"/>
</dbReference>
<dbReference type="InterPro" id="IPR001227">
    <property type="entry name" value="Ac_transferase_dom_sf"/>
</dbReference>
<dbReference type="Pfam" id="PF00698">
    <property type="entry name" value="Acyl_transf_1"/>
    <property type="match status" value="1"/>
</dbReference>
<evidence type="ECO:0000256" key="3">
    <source>
        <dbReference type="ARBA" id="ARBA00023268"/>
    </source>
</evidence>
<evidence type="ECO:0000259" key="4">
    <source>
        <dbReference type="Pfam" id="PF00698"/>
    </source>
</evidence>
<evidence type="ECO:0000313" key="6">
    <source>
        <dbReference type="EMBL" id="CQD14398.1"/>
    </source>
</evidence>
<dbReference type="InterPro" id="IPR016035">
    <property type="entry name" value="Acyl_Trfase/lysoPLipase"/>
</dbReference>
<keyword evidence="6" id="KW-0808">Transferase</keyword>
<reference evidence="6 7" key="1">
    <citation type="submission" date="2015-03" db="EMBL/GenBank/DDBJ databases">
        <authorList>
            <person name="Murphy D."/>
        </authorList>
    </citation>
    <scope>NUCLEOTIDE SEQUENCE [LARGE SCALE GENOMIC DNA]</scope>
    <source>
        <strain evidence="6 7">D16</strain>
    </source>
</reference>
<organism evidence="6 7">
    <name type="scientific">Mycolicibacterium conceptionense</name>
    <dbReference type="NCBI Taxonomy" id="451644"/>
    <lineage>
        <taxon>Bacteria</taxon>
        <taxon>Bacillati</taxon>
        <taxon>Actinomycetota</taxon>
        <taxon>Actinomycetes</taxon>
        <taxon>Mycobacteriales</taxon>
        <taxon>Mycobacteriaceae</taxon>
        <taxon>Mycolicibacterium</taxon>
    </lineage>
</organism>
<dbReference type="SUPFAM" id="SSF52151">
    <property type="entry name" value="FabD/lysophospholipase-like"/>
    <property type="match status" value="1"/>
</dbReference>
<evidence type="ECO:0000313" key="7">
    <source>
        <dbReference type="Proteomes" id="UP000182227"/>
    </source>
</evidence>
<dbReference type="PANTHER" id="PTHR43775">
    <property type="entry name" value="FATTY ACID SYNTHASE"/>
    <property type="match status" value="1"/>
</dbReference>
<dbReference type="InterPro" id="IPR050091">
    <property type="entry name" value="PKS_NRPS_Biosynth_Enz"/>
</dbReference>
<feature type="domain" description="RhiE-like KS-MAT linker" evidence="5">
    <location>
        <begin position="1"/>
        <end position="52"/>
    </location>
</feature>
<dbReference type="InterPro" id="IPR014043">
    <property type="entry name" value="Acyl_transferase_dom"/>
</dbReference>
<dbReference type="GO" id="GO:0005737">
    <property type="term" value="C:cytoplasm"/>
    <property type="evidence" value="ECO:0007669"/>
    <property type="project" value="TreeGrafter"/>
</dbReference>
<dbReference type="GO" id="GO:0004312">
    <property type="term" value="F:fatty acid synthase activity"/>
    <property type="evidence" value="ECO:0007669"/>
    <property type="project" value="TreeGrafter"/>
</dbReference>
<proteinExistence type="predicted"/>
<accession>A0A0U1DEL4</accession>
<dbReference type="GO" id="GO:0005886">
    <property type="term" value="C:plasma membrane"/>
    <property type="evidence" value="ECO:0007669"/>
    <property type="project" value="TreeGrafter"/>
</dbReference>
<evidence type="ECO:0000256" key="2">
    <source>
        <dbReference type="ARBA" id="ARBA00022553"/>
    </source>
</evidence>
<dbReference type="InterPro" id="IPR054514">
    <property type="entry name" value="RhiE-like_linker"/>
</dbReference>
<dbReference type="GO" id="GO:0006633">
    <property type="term" value="P:fatty acid biosynthetic process"/>
    <property type="evidence" value="ECO:0007669"/>
    <property type="project" value="TreeGrafter"/>
</dbReference>